<keyword evidence="2" id="KW-1185">Reference proteome</keyword>
<proteinExistence type="predicted"/>
<dbReference type="AlphaFoldDB" id="A0A8J7M5F5"/>
<sequence>MTRRPGGPEPELDEIDMLLTDEQIAVARETIGASPVDPAHPAISQLIQAFGEHTFYVDQNGLLVFVDPVEMEQEPGDPRLVLIAAWTDDQRRELGAVNPVDTGVTLPQAAAN</sequence>
<gene>
    <name evidence="1" type="ORF">H0I76_00890</name>
</gene>
<evidence type="ECO:0000313" key="2">
    <source>
        <dbReference type="Proteomes" id="UP000655420"/>
    </source>
</evidence>
<evidence type="ECO:0000313" key="1">
    <source>
        <dbReference type="EMBL" id="MBK0397734.1"/>
    </source>
</evidence>
<comment type="caution">
    <text evidence="1">The sequence shown here is derived from an EMBL/GenBank/DDBJ whole genome shotgun (WGS) entry which is preliminary data.</text>
</comment>
<accession>A0A8J7M5F5</accession>
<organism evidence="1 2">
    <name type="scientific">Thermohalobaculum xanthum</name>
    <dbReference type="NCBI Taxonomy" id="2753746"/>
    <lineage>
        <taxon>Bacteria</taxon>
        <taxon>Pseudomonadati</taxon>
        <taxon>Pseudomonadota</taxon>
        <taxon>Alphaproteobacteria</taxon>
        <taxon>Rhodobacterales</taxon>
        <taxon>Paracoccaceae</taxon>
        <taxon>Thermohalobaculum</taxon>
    </lineage>
</organism>
<dbReference type="RefSeq" id="WP_200605793.1">
    <property type="nucleotide sequence ID" value="NZ_JAEHHL010000001.1"/>
</dbReference>
<reference evidence="1" key="1">
    <citation type="submission" date="2020-12" db="EMBL/GenBank/DDBJ databases">
        <title>Bacterial taxonomy.</title>
        <authorList>
            <person name="Pan X."/>
        </authorList>
    </citation>
    <scope>NUCLEOTIDE SEQUENCE</scope>
    <source>
        <strain evidence="1">M0105</strain>
    </source>
</reference>
<protein>
    <submittedName>
        <fullName evidence="1">Uncharacterized protein</fullName>
    </submittedName>
</protein>
<dbReference type="Proteomes" id="UP000655420">
    <property type="component" value="Unassembled WGS sequence"/>
</dbReference>
<dbReference type="EMBL" id="JAEHHL010000001">
    <property type="protein sequence ID" value="MBK0397734.1"/>
    <property type="molecule type" value="Genomic_DNA"/>
</dbReference>
<name>A0A8J7M5F5_9RHOB</name>